<organism evidence="2 3">
    <name type="scientific">SAR86 cluster bacterium</name>
    <dbReference type="NCBI Taxonomy" id="2030880"/>
    <lineage>
        <taxon>Bacteria</taxon>
        <taxon>Pseudomonadati</taxon>
        <taxon>Pseudomonadota</taxon>
        <taxon>Gammaproteobacteria</taxon>
        <taxon>SAR86 cluster</taxon>
    </lineage>
</organism>
<dbReference type="InterPro" id="IPR002938">
    <property type="entry name" value="FAD-bd"/>
</dbReference>
<evidence type="ECO:0000313" key="2">
    <source>
        <dbReference type="EMBL" id="RCL41527.1"/>
    </source>
</evidence>
<dbReference type="InterPro" id="IPR018168">
    <property type="entry name" value="Ubi_Hdrlase_CS"/>
</dbReference>
<dbReference type="EMBL" id="QOPE01000011">
    <property type="protein sequence ID" value="RCL41527.1"/>
    <property type="molecule type" value="Genomic_DNA"/>
</dbReference>
<feature type="domain" description="FAD-binding" evidence="1">
    <location>
        <begin position="167"/>
        <end position="304"/>
    </location>
</feature>
<evidence type="ECO:0000313" key="3">
    <source>
        <dbReference type="Proteomes" id="UP000253307"/>
    </source>
</evidence>
<dbReference type="Proteomes" id="UP000253307">
    <property type="component" value="Unassembled WGS sequence"/>
</dbReference>
<dbReference type="InterPro" id="IPR036188">
    <property type="entry name" value="FAD/NAD-bd_sf"/>
</dbReference>
<dbReference type="PANTHER" id="PTHR43876:SF7">
    <property type="entry name" value="UBIQUINONE BIOSYNTHESIS MONOOXYGENASE COQ6, MITOCHONDRIAL"/>
    <property type="match status" value="1"/>
</dbReference>
<dbReference type="GO" id="GO:0071949">
    <property type="term" value="F:FAD binding"/>
    <property type="evidence" value="ECO:0007669"/>
    <property type="project" value="InterPro"/>
</dbReference>
<reference evidence="2 3" key="1">
    <citation type="journal article" date="2018" name="Microbiome">
        <title>Fine metagenomic profile of the Mediterranean stratified and mixed water columns revealed by assembly and recruitment.</title>
        <authorList>
            <person name="Haro-Moreno J.M."/>
            <person name="Lopez-Perez M."/>
            <person name="De La Torre J.R."/>
            <person name="Picazo A."/>
            <person name="Camacho A."/>
            <person name="Rodriguez-Valera F."/>
        </authorList>
    </citation>
    <scope>NUCLEOTIDE SEQUENCE [LARGE SCALE GENOMIC DNA]</scope>
    <source>
        <strain evidence="2">MED-G82</strain>
    </source>
</reference>
<dbReference type="Gene3D" id="3.50.50.60">
    <property type="entry name" value="FAD/NAD(P)-binding domain"/>
    <property type="match status" value="2"/>
</dbReference>
<name>A0A368BXE0_9GAMM</name>
<accession>A0A368BXE0</accession>
<sequence length="353" mass="39699">MSILIAGSGLVAKILSIKLKQSGISSQILEGDPKHYQNIRTITLNPASIHFLNSLDLGISKAEVQDIHVYDAEGSGRISFSSDDISEDYLANVVFYDELNNALDRHNFNFFSKNDFEQNKKSTDLVIYCDSNQQNMLGVKEAQSYEQIGHTFLVSSNDLNNNSAKQYFYKNEIFAIMPTNKNNLFTVVWSIPKVHASSDIESVKRSLSKISKKFNLKLELESEIVSFPLSHHHTKDYVKPGQCILADAAHSIHPLAGQGLNLGIADASVLLEELVRARNANLSFGDISVLKRYEIRRRTINKSMLSGINLLNGLFKADNLYLRFVRNRGLSLVDNIPQLKKFFIKNAIGEIRF</sequence>
<dbReference type="AlphaFoldDB" id="A0A368BXE0"/>
<evidence type="ECO:0000259" key="1">
    <source>
        <dbReference type="Pfam" id="PF01494"/>
    </source>
</evidence>
<proteinExistence type="predicted"/>
<gene>
    <name evidence="2" type="ORF">DBW96_01985</name>
</gene>
<dbReference type="InterPro" id="IPR051205">
    <property type="entry name" value="UbiH/COQ6_monooxygenase"/>
</dbReference>
<dbReference type="SUPFAM" id="SSF51905">
    <property type="entry name" value="FAD/NAD(P)-binding domain"/>
    <property type="match status" value="1"/>
</dbReference>
<dbReference type="PANTHER" id="PTHR43876">
    <property type="entry name" value="UBIQUINONE BIOSYNTHESIS MONOOXYGENASE COQ6, MITOCHONDRIAL"/>
    <property type="match status" value="1"/>
</dbReference>
<protein>
    <recommendedName>
        <fullName evidence="1">FAD-binding domain-containing protein</fullName>
    </recommendedName>
</protein>
<dbReference type="Pfam" id="PF01494">
    <property type="entry name" value="FAD_binding_3"/>
    <property type="match status" value="1"/>
</dbReference>
<comment type="caution">
    <text evidence="2">The sequence shown here is derived from an EMBL/GenBank/DDBJ whole genome shotgun (WGS) entry which is preliminary data.</text>
</comment>
<dbReference type="PRINTS" id="PR00420">
    <property type="entry name" value="RNGMNOXGNASE"/>
</dbReference>
<dbReference type="PROSITE" id="PS01304">
    <property type="entry name" value="UBIH"/>
    <property type="match status" value="1"/>
</dbReference>